<feature type="compositionally biased region" description="Acidic residues" evidence="1">
    <location>
        <begin position="354"/>
        <end position="368"/>
    </location>
</feature>
<dbReference type="InterPro" id="IPR044730">
    <property type="entry name" value="RNase_H-like_dom_plant"/>
</dbReference>
<feature type="region of interest" description="Disordered" evidence="1">
    <location>
        <begin position="317"/>
        <end position="375"/>
    </location>
</feature>
<dbReference type="Gene3D" id="3.30.420.10">
    <property type="entry name" value="Ribonuclease H-like superfamily/Ribonuclease H"/>
    <property type="match status" value="1"/>
</dbReference>
<dbReference type="SUPFAM" id="SSF56672">
    <property type="entry name" value="DNA/RNA polymerases"/>
    <property type="match status" value="1"/>
</dbReference>
<dbReference type="Gene3D" id="3.60.10.10">
    <property type="entry name" value="Endonuclease/exonuclease/phosphatase"/>
    <property type="match status" value="1"/>
</dbReference>
<organism evidence="3">
    <name type="scientific">Fagus sylvatica</name>
    <name type="common">Beechnut</name>
    <dbReference type="NCBI Taxonomy" id="28930"/>
    <lineage>
        <taxon>Eukaryota</taxon>
        <taxon>Viridiplantae</taxon>
        <taxon>Streptophyta</taxon>
        <taxon>Embryophyta</taxon>
        <taxon>Tracheophyta</taxon>
        <taxon>Spermatophyta</taxon>
        <taxon>Magnoliopsida</taxon>
        <taxon>eudicotyledons</taxon>
        <taxon>Gunneridae</taxon>
        <taxon>Pentapetalae</taxon>
        <taxon>rosids</taxon>
        <taxon>fabids</taxon>
        <taxon>Fagales</taxon>
        <taxon>Fagaceae</taxon>
        <taxon>Fagus</taxon>
    </lineage>
</organism>
<evidence type="ECO:0000313" key="3">
    <source>
        <dbReference type="EMBL" id="SPD20573.1"/>
    </source>
</evidence>
<dbReference type="InterPro" id="IPR005135">
    <property type="entry name" value="Endo/exonuclease/phosphatase"/>
</dbReference>
<protein>
    <recommendedName>
        <fullName evidence="2">Reverse transcriptase domain-containing protein</fullName>
    </recommendedName>
</protein>
<dbReference type="CDD" id="cd06222">
    <property type="entry name" value="RNase_H_like"/>
    <property type="match status" value="1"/>
</dbReference>
<dbReference type="Pfam" id="PF14392">
    <property type="entry name" value="zf-CCHC_4"/>
    <property type="match status" value="1"/>
</dbReference>
<dbReference type="InterPro" id="IPR025836">
    <property type="entry name" value="Zn_knuckle_CX2CX4HX4C"/>
</dbReference>
<evidence type="ECO:0000259" key="2">
    <source>
        <dbReference type="PROSITE" id="PS50878"/>
    </source>
</evidence>
<dbReference type="InterPro" id="IPR025558">
    <property type="entry name" value="DUF4283"/>
</dbReference>
<proteinExistence type="predicted"/>
<dbReference type="Pfam" id="PF03372">
    <property type="entry name" value="Exo_endo_phos"/>
    <property type="match status" value="1"/>
</dbReference>
<dbReference type="CDD" id="cd01650">
    <property type="entry name" value="RT_nLTR_like"/>
    <property type="match status" value="1"/>
</dbReference>
<dbReference type="PANTHER" id="PTHR33116">
    <property type="entry name" value="REVERSE TRANSCRIPTASE ZINC-BINDING DOMAIN-CONTAINING PROTEIN-RELATED-RELATED"/>
    <property type="match status" value="1"/>
</dbReference>
<reference evidence="3" key="1">
    <citation type="submission" date="2018-02" db="EMBL/GenBank/DDBJ databases">
        <authorList>
            <person name="Cohen D.B."/>
            <person name="Kent A.D."/>
        </authorList>
    </citation>
    <scope>NUCLEOTIDE SEQUENCE</scope>
</reference>
<dbReference type="Pfam" id="PF13456">
    <property type="entry name" value="RVT_3"/>
    <property type="match status" value="1"/>
</dbReference>
<dbReference type="GO" id="GO:0004523">
    <property type="term" value="F:RNA-DNA hybrid ribonuclease activity"/>
    <property type="evidence" value="ECO:0007669"/>
    <property type="project" value="InterPro"/>
</dbReference>
<dbReference type="GO" id="GO:0003676">
    <property type="term" value="F:nucleic acid binding"/>
    <property type="evidence" value="ECO:0007669"/>
    <property type="project" value="InterPro"/>
</dbReference>
<gene>
    <name evidence="3" type="ORF">FSB_LOCUS48455</name>
</gene>
<dbReference type="Pfam" id="PF13966">
    <property type="entry name" value="zf-RVT"/>
    <property type="match status" value="1"/>
</dbReference>
<feature type="region of interest" description="Disordered" evidence="1">
    <location>
        <begin position="408"/>
        <end position="429"/>
    </location>
</feature>
<dbReference type="PROSITE" id="PS50878">
    <property type="entry name" value="RT_POL"/>
    <property type="match status" value="1"/>
</dbReference>
<dbReference type="InterPro" id="IPR036691">
    <property type="entry name" value="Endo/exonu/phosph_ase_sf"/>
</dbReference>
<name>A0A2N9I921_FAGSY</name>
<dbReference type="SUPFAM" id="SSF56219">
    <property type="entry name" value="DNase I-like"/>
    <property type="match status" value="1"/>
</dbReference>
<feature type="domain" description="Reverse transcriptase" evidence="2">
    <location>
        <begin position="973"/>
        <end position="1226"/>
    </location>
</feature>
<sequence>MSLAIKGKSTTKTLMEGTKDDDYGGLRSDLMEQKRTKDDVALFGLMRMRERKMRMRQKNNGEEGDDGGAMESIDNLWQNFSLNDKEECEYDLEQCEEEAGFFLAAKFITRRVVNVEAVARTFKPLWRADKGFSVKAMGDNTLLFNFNAESDLERVLANEPWTYDKYVILFKRVEEDAAVENIMFSSVPIWVQLHGLPIRCLSREVAMDMGSLIGQVIPYTSVEEERSGENKPRIKVRLDITQPLCRGRRVKLGKDRSGWIAFKYERLPNFCYQCGLLTHGDKDCSETSKRPCAGSSDQAQFGPWLRADLENSHRKSWVTVEGRRNPFQRPPQPDKDSQAPPAARKSMRKPAGTEESDMETEENQEFDLVDPRLPSMNAKDFDENLREIDRALNFGHNACMDNISVINGDPTNENSHHQPHNPTNPRPAQPNLTINHNPPIEPTRIPFRDILNTSPPPKPTQAQPVWKRIPRQQHTLLSPEITLPAKRAVSPIAVTEEVRRKRHEVFCVEDVQELAKMVREQDPSALCLIETWADEPQLELIRVQLHFSNKLVVPRRNKGGGLALFWKQTLDLQISSYSYSHIDTIVDAASGVPWRFTAFYGAPESHRRELSWNLLRYLHGQFDLPWCCGGDFNEIVRLEEKQGQISKPESQMLSFREALDDCGFVDLGYIGAPFTWCNNRFSGATVWERLDRVVASTAWLSRFPQARVYHLDYTGSDHKPLWLSPTHARNRPVAKPFRFEEMWMTDSGCAETISTAWQSPSNGNSMYQVITKLNHCRNQLKNWSKSHFGSVRKQLQEKREELKVAEEKSMQGQSPDLIPSLRAEVSILLSKEERMWRQRSRTQWLKQGDRNTNFFHTRATHRQRRNSIVGLRDSDGEWQTDPDQVQSILISYFQNIFLSSNPSSIDTVLQCIPTLISDSLNEALSRPYTATEVETALRQMAPLTAPGPDGLPPIFFQNHWHLIGADVVRGVLSSLNSGKLVRSINHTNITLIPKVKNPERVSEYRPISLCNVLYKIISKVIANRLKVAFETLHHMQSTRHGRQGHMALKLDMSKAYDRVEWAFLASIMGKMGFNNKFIDLILECISTVSYSILINGIPHGNFTPTRGIRQGDPLSPYLRQSSFLQSNPSRMPKHPGHPLLYEAASGQQLNREKTTLYFSKNTTQPAQEAIKLQLNVPAIRSYEKYLGLPSFIGRQKKICFSQIKERVWSKLKGWKESLLSQSGREILIKAVVQAIPAYSMSCFKLPSTLCNDLEKYMRNFWWGHHEKKQKIHWLSWESAKFFPTGSVLDTKDSVRGSYAWTSIRRAAHVIKKGMVWRIGDGNATHIWQDNWLPDPGHRKIISPRSSSSFDAKVSQLINSQTRTWNTPLIEQLFLPYDAEAIQSIPLTHNPGPDVIIWPHTRDGVYSVRSAYHLLRQEESRSRPSSSNAEAQKALWTKVWSLCLPPKVKSFLWRACLEALPTKLNLWKRKVLRNAWCERCEDDVEDTSHAIWHCGVNSQVWAREDWSHRFQGYRGTFGDLASKILLNEPVEVSGRFATIAWSLWHERNKFRLTPYSFLPEDTHSRAIDLWLEFLAENTPAEAHKTRSPELPWTPPPLGLYKANFDGAVFQDSHEAGLGVIIRDSSGLVIASLAQKIPFPGSVAMVEALAARRAVTFAIEVGTWQIEFEGDSEQIIKAINQEVSSFTPYGHIIDDIRCTAEQLQWFRFKHTRREGNKAAHALARLAKVSQDTDVWLESVPPVIGDVTHRDFILIQ</sequence>
<dbReference type="PANTHER" id="PTHR33116:SF86">
    <property type="entry name" value="REVERSE TRANSCRIPTASE DOMAIN-CONTAINING PROTEIN"/>
    <property type="match status" value="1"/>
</dbReference>
<dbReference type="Pfam" id="PF14111">
    <property type="entry name" value="DUF4283"/>
    <property type="match status" value="1"/>
</dbReference>
<dbReference type="InterPro" id="IPR012337">
    <property type="entry name" value="RNaseH-like_sf"/>
</dbReference>
<dbReference type="Pfam" id="PF00078">
    <property type="entry name" value="RVT_1"/>
    <property type="match status" value="1"/>
</dbReference>
<dbReference type="InterPro" id="IPR036397">
    <property type="entry name" value="RNaseH_sf"/>
</dbReference>
<dbReference type="InterPro" id="IPR043502">
    <property type="entry name" value="DNA/RNA_pol_sf"/>
</dbReference>
<dbReference type="InterPro" id="IPR000477">
    <property type="entry name" value="RT_dom"/>
</dbReference>
<evidence type="ECO:0000256" key="1">
    <source>
        <dbReference type="SAM" id="MobiDB-lite"/>
    </source>
</evidence>
<dbReference type="SUPFAM" id="SSF53098">
    <property type="entry name" value="Ribonuclease H-like"/>
    <property type="match status" value="1"/>
</dbReference>
<dbReference type="EMBL" id="OIVN01005035">
    <property type="protein sequence ID" value="SPD20573.1"/>
    <property type="molecule type" value="Genomic_DNA"/>
</dbReference>
<accession>A0A2N9I921</accession>
<dbReference type="InterPro" id="IPR002156">
    <property type="entry name" value="RNaseH_domain"/>
</dbReference>
<dbReference type="InterPro" id="IPR026960">
    <property type="entry name" value="RVT-Znf"/>
</dbReference>